<dbReference type="InterPro" id="IPR019614">
    <property type="entry name" value="SAM-dep_methyl-trfase"/>
</dbReference>
<dbReference type="PANTHER" id="PTHR43042:SF3">
    <property type="entry name" value="RIBOSOMAL RNA LARGE SUBUNIT METHYLTRANSFERASE YWBD-RELATED"/>
    <property type="match status" value="1"/>
</dbReference>
<evidence type="ECO:0000256" key="1">
    <source>
        <dbReference type="ARBA" id="ARBA00022603"/>
    </source>
</evidence>
<dbReference type="GO" id="GO:0008168">
    <property type="term" value="F:methyltransferase activity"/>
    <property type="evidence" value="ECO:0007669"/>
    <property type="project" value="UniProtKB-KW"/>
</dbReference>
<accession>A0A1V9FXE8</accession>
<evidence type="ECO:0000256" key="2">
    <source>
        <dbReference type="ARBA" id="ARBA00022679"/>
    </source>
</evidence>
<dbReference type="OrthoDB" id="9805492at2"/>
<organism evidence="5 6">
    <name type="scientific">Niastella populi</name>
    <dbReference type="NCBI Taxonomy" id="550983"/>
    <lineage>
        <taxon>Bacteria</taxon>
        <taxon>Pseudomonadati</taxon>
        <taxon>Bacteroidota</taxon>
        <taxon>Chitinophagia</taxon>
        <taxon>Chitinophagales</taxon>
        <taxon>Chitinophagaceae</taxon>
        <taxon>Niastella</taxon>
    </lineage>
</organism>
<keyword evidence="2 5" id="KW-0808">Transferase</keyword>
<dbReference type="InterPro" id="IPR029063">
    <property type="entry name" value="SAM-dependent_MTases_sf"/>
</dbReference>
<gene>
    <name evidence="5" type="ORF">A4R26_17730</name>
</gene>
<sequence>MSPEKFEMFRNRLTKVYRHVGKQARRQGIACYRIYDHDLPEFALCIERYGDNLYLAEYKRKFEMAEAEHEAWLEECIVLICDVLEMPVENVYIKERQRKPGRLGQYQRVGTEGANFIVEEAGLKFKVNLSDYLDTGLFLDHRITRGMVRDEAKGKRVLNLFCYTGSFSVYAAAGGAAGVTSVDLSKTYLQWAEENMRLNDFFDEKKHHYVHADVKQYLDQLAPASFDLVVMDPPTFSNSKRMKDFLDIQRDHAGLLNKTLQALAPGGVIYFSTNYRKFELDKGNIDTPEIKDITRATTPFDFEGKLFRYCFKLKKG</sequence>
<keyword evidence="6" id="KW-1185">Reference proteome</keyword>
<keyword evidence="3" id="KW-0949">S-adenosyl-L-methionine</keyword>
<dbReference type="CDD" id="cd02440">
    <property type="entry name" value="AdoMet_MTases"/>
    <property type="match status" value="1"/>
</dbReference>
<dbReference type="STRING" id="550983.A4R26_17730"/>
<name>A0A1V9FXE8_9BACT</name>
<dbReference type="PANTHER" id="PTHR43042">
    <property type="entry name" value="SAM-DEPENDENT METHYLTRANSFERASE"/>
    <property type="match status" value="1"/>
</dbReference>
<proteinExistence type="predicted"/>
<dbReference type="GO" id="GO:0032259">
    <property type="term" value="P:methylation"/>
    <property type="evidence" value="ECO:0007669"/>
    <property type="project" value="UniProtKB-KW"/>
</dbReference>
<evidence type="ECO:0000313" key="5">
    <source>
        <dbReference type="EMBL" id="OQP63017.1"/>
    </source>
</evidence>
<evidence type="ECO:0000259" key="4">
    <source>
        <dbReference type="Pfam" id="PF10672"/>
    </source>
</evidence>
<dbReference type="Gene3D" id="3.40.50.150">
    <property type="entry name" value="Vaccinia Virus protein VP39"/>
    <property type="match status" value="1"/>
</dbReference>
<feature type="domain" description="S-adenosylmethionine-dependent methyltransferase" evidence="4">
    <location>
        <begin position="118"/>
        <end position="275"/>
    </location>
</feature>
<dbReference type="SUPFAM" id="SSF53335">
    <property type="entry name" value="S-adenosyl-L-methionine-dependent methyltransferases"/>
    <property type="match status" value="1"/>
</dbReference>
<reference evidence="6" key="1">
    <citation type="submission" date="2016-04" db="EMBL/GenBank/DDBJ databases">
        <authorList>
            <person name="Chen L."/>
            <person name="Zhuang W."/>
            <person name="Wang G."/>
        </authorList>
    </citation>
    <scope>NUCLEOTIDE SEQUENCE [LARGE SCALE GENOMIC DNA]</scope>
    <source>
        <strain evidence="6">208</strain>
    </source>
</reference>
<dbReference type="Gene3D" id="3.30.750.80">
    <property type="entry name" value="RNA methyltransferase domain (HRMD) like"/>
    <property type="match status" value="1"/>
</dbReference>
<dbReference type="RefSeq" id="WP_081163899.1">
    <property type="nucleotide sequence ID" value="NZ_LWBP01000112.1"/>
</dbReference>
<dbReference type="Proteomes" id="UP000192276">
    <property type="component" value="Unassembled WGS sequence"/>
</dbReference>
<protein>
    <submittedName>
        <fullName evidence="5">SAM-dependent methyltransferase</fullName>
    </submittedName>
</protein>
<dbReference type="EMBL" id="LWBP01000112">
    <property type="protein sequence ID" value="OQP63017.1"/>
    <property type="molecule type" value="Genomic_DNA"/>
</dbReference>
<evidence type="ECO:0000313" key="6">
    <source>
        <dbReference type="Proteomes" id="UP000192276"/>
    </source>
</evidence>
<dbReference type="Pfam" id="PF10672">
    <property type="entry name" value="Methyltrans_SAM"/>
    <property type="match status" value="1"/>
</dbReference>
<evidence type="ECO:0000256" key="3">
    <source>
        <dbReference type="ARBA" id="ARBA00022691"/>
    </source>
</evidence>
<dbReference type="AlphaFoldDB" id="A0A1V9FXE8"/>
<comment type="caution">
    <text evidence="5">The sequence shown here is derived from an EMBL/GenBank/DDBJ whole genome shotgun (WGS) entry which is preliminary data.</text>
</comment>
<keyword evidence="1 5" id="KW-0489">Methyltransferase</keyword>